<comment type="pathway">
    <text evidence="2">Organic acid metabolism; glycolate biosynthesis; glycolate from 2-phosphoglycolate: step 1/1.</text>
</comment>
<dbReference type="PANTHER" id="PTHR43434:SF1">
    <property type="entry name" value="PHOSPHOGLYCOLATE PHOSPHATASE"/>
    <property type="match status" value="1"/>
</dbReference>
<dbReference type="EC" id="3.1.3.18" evidence="4"/>
<reference evidence="5 6" key="2">
    <citation type="journal article" date="2016" name="Appl. Microbiol. Biotechnol.">
        <title>Mutations improving production and secretion of extracellular lipase by Burkholderia glumae PG1.</title>
        <authorList>
            <person name="Knapp A."/>
            <person name="Voget S."/>
            <person name="Gao R."/>
            <person name="Zaburannyi N."/>
            <person name="Krysciak D."/>
            <person name="Breuer M."/>
            <person name="Hauer B."/>
            <person name="Streit W.R."/>
            <person name="Muller R."/>
            <person name="Daniel R."/>
            <person name="Jaeger K.E."/>
        </authorList>
    </citation>
    <scope>NUCLEOTIDE SEQUENCE [LARGE SCALE GENOMIC DNA]</scope>
    <source>
        <strain evidence="5 6">PG1</strain>
    </source>
</reference>
<dbReference type="OrthoDB" id="9800058at2"/>
<keyword evidence="6" id="KW-1185">Reference proteome</keyword>
<dbReference type="KEGG" id="bgp:BGL_2c25620"/>
<sequence length="241" mass="26261">MIERFRFRQRRPGRAGSRTDPIMFPASRAYLFDFDLTLADSSDAITFCAESALTDMGITPPPAARIRESIGLTLPATFAFLTGLDDASLAATYATRFVAHGDQVMVKMTRFYPEAISLLFTLSAQAIPVAIVSTKFRYRIEQILRHANLAHYVTAIVGNEDVTHHKPDPEGLHKALALLGVAPHEAVYVGDHEADAQAAAAAGVPFIGAVTGQIDAAQWRERGCRSVERDLGELMTFGTAR</sequence>
<dbReference type="GO" id="GO:0006281">
    <property type="term" value="P:DNA repair"/>
    <property type="evidence" value="ECO:0007669"/>
    <property type="project" value="TreeGrafter"/>
</dbReference>
<dbReference type="SFLD" id="SFLDG01129">
    <property type="entry name" value="C1.5:_HAD__Beta-PGM__Phosphata"/>
    <property type="match status" value="1"/>
</dbReference>
<dbReference type="NCBIfam" id="TIGR01549">
    <property type="entry name" value="HAD-SF-IA-v1"/>
    <property type="match status" value="1"/>
</dbReference>
<proteinExistence type="inferred from homology"/>
<dbReference type="InterPro" id="IPR036412">
    <property type="entry name" value="HAD-like_sf"/>
</dbReference>
<dbReference type="EMBL" id="CP002581">
    <property type="protein sequence ID" value="AJK50616.1"/>
    <property type="molecule type" value="Genomic_DNA"/>
</dbReference>
<dbReference type="InterPro" id="IPR041492">
    <property type="entry name" value="HAD_2"/>
</dbReference>
<evidence type="ECO:0000256" key="3">
    <source>
        <dbReference type="ARBA" id="ARBA00006171"/>
    </source>
</evidence>
<evidence type="ECO:0000256" key="1">
    <source>
        <dbReference type="ARBA" id="ARBA00000830"/>
    </source>
</evidence>
<organism evidence="5 6">
    <name type="scientific">Burkholderia plantarii</name>
    <dbReference type="NCBI Taxonomy" id="41899"/>
    <lineage>
        <taxon>Bacteria</taxon>
        <taxon>Pseudomonadati</taxon>
        <taxon>Pseudomonadota</taxon>
        <taxon>Betaproteobacteria</taxon>
        <taxon>Burkholderiales</taxon>
        <taxon>Burkholderiaceae</taxon>
        <taxon>Burkholderia</taxon>
    </lineage>
</organism>
<accession>A0A0B6SEF9</accession>
<evidence type="ECO:0000256" key="2">
    <source>
        <dbReference type="ARBA" id="ARBA00004818"/>
    </source>
</evidence>
<dbReference type="KEGG" id="bpla:bpln_2g25910"/>
<dbReference type="Gene3D" id="3.40.50.1000">
    <property type="entry name" value="HAD superfamily/HAD-like"/>
    <property type="match status" value="1"/>
</dbReference>
<keyword evidence="5" id="KW-0378">Hydrolase</keyword>
<evidence type="ECO:0000313" key="5">
    <source>
        <dbReference type="EMBL" id="AJK50616.1"/>
    </source>
</evidence>
<dbReference type="SUPFAM" id="SSF56784">
    <property type="entry name" value="HAD-like"/>
    <property type="match status" value="1"/>
</dbReference>
<dbReference type="PANTHER" id="PTHR43434">
    <property type="entry name" value="PHOSPHOGLYCOLATE PHOSPHATASE"/>
    <property type="match status" value="1"/>
</dbReference>
<dbReference type="InterPro" id="IPR023198">
    <property type="entry name" value="PGP-like_dom2"/>
</dbReference>
<dbReference type="Proteomes" id="UP000031838">
    <property type="component" value="Chromosome 2"/>
</dbReference>
<comment type="catalytic activity">
    <reaction evidence="1">
        <text>2-phosphoglycolate + H2O = glycolate + phosphate</text>
        <dbReference type="Rhea" id="RHEA:14369"/>
        <dbReference type="ChEBI" id="CHEBI:15377"/>
        <dbReference type="ChEBI" id="CHEBI:29805"/>
        <dbReference type="ChEBI" id="CHEBI:43474"/>
        <dbReference type="ChEBI" id="CHEBI:58033"/>
        <dbReference type="EC" id="3.1.3.18"/>
    </reaction>
</comment>
<gene>
    <name evidence="5" type="ORF">BGL_2c25620</name>
</gene>
<comment type="similarity">
    <text evidence="3">Belongs to the HAD-like hydrolase superfamily. CbbY/CbbZ/Gph/YieH family.</text>
</comment>
<dbReference type="SFLD" id="SFLDS00003">
    <property type="entry name" value="Haloacid_Dehalogenase"/>
    <property type="match status" value="1"/>
</dbReference>
<name>A0A0B6SEF9_BURPL</name>
<dbReference type="InterPro" id="IPR050155">
    <property type="entry name" value="HAD-like_hydrolase_sf"/>
</dbReference>
<evidence type="ECO:0000313" key="6">
    <source>
        <dbReference type="Proteomes" id="UP000031838"/>
    </source>
</evidence>
<evidence type="ECO:0000256" key="4">
    <source>
        <dbReference type="ARBA" id="ARBA00013078"/>
    </source>
</evidence>
<dbReference type="Gene3D" id="1.10.150.240">
    <property type="entry name" value="Putative phosphatase, domain 2"/>
    <property type="match status" value="1"/>
</dbReference>
<dbReference type="AlphaFoldDB" id="A0A0B6SEF9"/>
<dbReference type="HOGENOM" id="CLU_045011_19_3_4"/>
<protein>
    <recommendedName>
        <fullName evidence="4">phosphoglycolate phosphatase</fullName>
        <ecNumber evidence="4">3.1.3.18</ecNumber>
    </recommendedName>
</protein>
<reference evidence="6" key="1">
    <citation type="submission" date="2011-03" db="EMBL/GenBank/DDBJ databases">
        <authorList>
            <person name="Voget S."/>
            <person name="Streit W.R."/>
            <person name="Jaeger K.E."/>
            <person name="Daniel R."/>
        </authorList>
    </citation>
    <scope>NUCLEOTIDE SEQUENCE [LARGE SCALE GENOMIC DNA]</scope>
    <source>
        <strain evidence="6">PG1</strain>
    </source>
</reference>
<dbReference type="InterPro" id="IPR006439">
    <property type="entry name" value="HAD-SF_hydro_IA"/>
</dbReference>
<dbReference type="Pfam" id="PF13419">
    <property type="entry name" value="HAD_2"/>
    <property type="match status" value="1"/>
</dbReference>
<dbReference type="GO" id="GO:0008967">
    <property type="term" value="F:phosphoglycolate phosphatase activity"/>
    <property type="evidence" value="ECO:0007669"/>
    <property type="project" value="UniProtKB-EC"/>
</dbReference>
<dbReference type="InterPro" id="IPR023214">
    <property type="entry name" value="HAD_sf"/>
</dbReference>